<dbReference type="Gene3D" id="3.40.50.1010">
    <property type="entry name" value="5'-nuclease"/>
    <property type="match status" value="1"/>
</dbReference>
<dbReference type="Pfam" id="PF01850">
    <property type="entry name" value="PIN"/>
    <property type="match status" value="1"/>
</dbReference>
<dbReference type="STRING" id="285473.A4G23_04715"/>
<evidence type="ECO:0000313" key="7">
    <source>
        <dbReference type="Proteomes" id="UP000095349"/>
    </source>
</evidence>
<accession>A0A1D8G8P9</accession>
<dbReference type="EMBL" id="CP017316">
    <property type="protein sequence ID" value="AOT61824.1"/>
    <property type="molecule type" value="Genomic_DNA"/>
</dbReference>
<dbReference type="GO" id="GO:0046872">
    <property type="term" value="F:metal ion binding"/>
    <property type="evidence" value="ECO:0007669"/>
    <property type="project" value="UniProtKB-KW"/>
</dbReference>
<dbReference type="GO" id="GO:0016787">
    <property type="term" value="F:hydrolase activity"/>
    <property type="evidence" value="ECO:0007669"/>
    <property type="project" value="UniProtKB-KW"/>
</dbReference>
<dbReference type="InterPro" id="IPR029060">
    <property type="entry name" value="PIN-like_dom_sf"/>
</dbReference>
<sequence length="137" mass="14852">MKEPSARSLVLDSQALSLLLRNDRQVITRIEAARRVGVPVLVSALTVVEAVHGKTDTARLRRLLSRLQVRDVTQADSLTAVQLLSDAGGLHGHECAIDALVAAMALRSPAPVLVLTSDRDDWSKPCGDQVQIKDVRQ</sequence>
<keyword evidence="2" id="KW-0479">Metal-binding</keyword>
<dbReference type="PATRIC" id="fig|285473.5.peg.4969"/>
<dbReference type="InterPro" id="IPR002716">
    <property type="entry name" value="PIN_dom"/>
</dbReference>
<evidence type="ECO:0000259" key="5">
    <source>
        <dbReference type="Pfam" id="PF01850"/>
    </source>
</evidence>
<proteinExistence type="predicted"/>
<keyword evidence="7" id="KW-1185">Reference proteome</keyword>
<protein>
    <recommendedName>
        <fullName evidence="5">PIN domain-containing protein</fullName>
    </recommendedName>
</protein>
<feature type="domain" description="PIN" evidence="5">
    <location>
        <begin position="10"/>
        <end position="120"/>
    </location>
</feature>
<organism evidence="6 7">
    <name type="scientific">Streptomyces rubrolavendulae</name>
    <dbReference type="NCBI Taxonomy" id="285473"/>
    <lineage>
        <taxon>Bacteria</taxon>
        <taxon>Bacillati</taxon>
        <taxon>Actinomycetota</taxon>
        <taxon>Actinomycetes</taxon>
        <taxon>Kitasatosporales</taxon>
        <taxon>Streptomycetaceae</taxon>
        <taxon>Streptomyces</taxon>
    </lineage>
</organism>
<dbReference type="KEGG" id="srn:A4G23_04715"/>
<dbReference type="RefSeq" id="WP_069978677.1">
    <property type="nucleotide sequence ID" value="NZ_CP017316.1"/>
</dbReference>
<dbReference type="AlphaFoldDB" id="A0A1D8G8P9"/>
<evidence type="ECO:0000313" key="6">
    <source>
        <dbReference type="EMBL" id="AOT61824.1"/>
    </source>
</evidence>
<evidence type="ECO:0000256" key="3">
    <source>
        <dbReference type="ARBA" id="ARBA00022801"/>
    </source>
</evidence>
<name>A0A1D8G8P9_9ACTN</name>
<keyword evidence="4" id="KW-0460">Magnesium</keyword>
<evidence type="ECO:0000256" key="4">
    <source>
        <dbReference type="ARBA" id="ARBA00022842"/>
    </source>
</evidence>
<gene>
    <name evidence="6" type="ORF">A4G23_04715</name>
</gene>
<dbReference type="GO" id="GO:0004518">
    <property type="term" value="F:nuclease activity"/>
    <property type="evidence" value="ECO:0007669"/>
    <property type="project" value="UniProtKB-KW"/>
</dbReference>
<dbReference type="Proteomes" id="UP000095349">
    <property type="component" value="Chromosome"/>
</dbReference>
<reference evidence="6 7" key="1">
    <citation type="submission" date="2016-09" db="EMBL/GenBank/DDBJ databases">
        <title>Streptomyces rubrolavendulae MJM4426 Genome sequencing and assembly.</title>
        <authorList>
            <person name="Kim J.-G."/>
        </authorList>
    </citation>
    <scope>NUCLEOTIDE SEQUENCE [LARGE SCALE GENOMIC DNA]</scope>
    <source>
        <strain evidence="6 7">MJM4426</strain>
    </source>
</reference>
<dbReference type="OrthoDB" id="3292949at2"/>
<keyword evidence="3" id="KW-0378">Hydrolase</keyword>
<evidence type="ECO:0000256" key="2">
    <source>
        <dbReference type="ARBA" id="ARBA00022723"/>
    </source>
</evidence>
<dbReference type="SUPFAM" id="SSF88723">
    <property type="entry name" value="PIN domain-like"/>
    <property type="match status" value="1"/>
</dbReference>
<evidence type="ECO:0000256" key="1">
    <source>
        <dbReference type="ARBA" id="ARBA00022722"/>
    </source>
</evidence>
<keyword evidence="1" id="KW-0540">Nuclease</keyword>